<feature type="region of interest" description="Disordered" evidence="1">
    <location>
        <begin position="360"/>
        <end position="501"/>
    </location>
</feature>
<evidence type="ECO:0000256" key="1">
    <source>
        <dbReference type="SAM" id="MobiDB-lite"/>
    </source>
</evidence>
<feature type="compositionally biased region" description="Acidic residues" evidence="1">
    <location>
        <begin position="435"/>
        <end position="457"/>
    </location>
</feature>
<dbReference type="InterPro" id="IPR021216">
    <property type="entry name" value="DUF2722"/>
</dbReference>
<dbReference type="Pfam" id="PF10846">
    <property type="entry name" value="DUF2722"/>
    <property type="match status" value="1"/>
</dbReference>
<feature type="compositionally biased region" description="Polar residues" evidence="1">
    <location>
        <begin position="478"/>
        <end position="489"/>
    </location>
</feature>
<protein>
    <submittedName>
        <fullName evidence="2">Uncharacterized protein</fullName>
    </submittedName>
</protein>
<feature type="region of interest" description="Disordered" evidence="1">
    <location>
        <begin position="1"/>
        <end position="22"/>
    </location>
</feature>
<sequence length="501" mass="55038">MLNESLQRSANPSAPTSPSKELTDSGLLALLGPNVSHFPFSEGAFIETMRMKSEQERTKQEYYRAETATRNLSIVQYALQAQVPGHLIPQLCVSNALPVEMESQKFNTTPVQGPPPPQPQPQPQPQLQMPPQVPPQVQPLQPSSAFPQPYTAAPQAPNFLQPTPAFQTPISQEQQLQLIQKQRQQELQEQNLMQNSRFLQTQRSFLQRDPYNANTMSPMGFRFGAGSSGNNARSQSPAKIGAAAVANLATPTAQSRRTTTMASAGLPGKRKGHQRHNSMPATMLPNPPSGGKSRGKRLSNSHEDENEILQSPLGAQSTLQVNPIPAQPLHKQSKLSVQPSQESMTSFQHIIQFHHWKPENESNHQQQVSGSSSNKNFQTFSAKRRKQQPQPQPQPQQPLVKEDPREHLKEEQPLETKPEALTRSSAAPEGKEGEGEGEGEDADADADADDNELDADLSADATMDYSSAAKGEVDAHPPSQSHARQQSNVGRYPHDILSNPK</sequence>
<name>A0ABP0ZCI2_9ASCO</name>
<organism evidence="2 3">
    <name type="scientific">Lodderomyces beijingensis</name>
    <dbReference type="NCBI Taxonomy" id="1775926"/>
    <lineage>
        <taxon>Eukaryota</taxon>
        <taxon>Fungi</taxon>
        <taxon>Dikarya</taxon>
        <taxon>Ascomycota</taxon>
        <taxon>Saccharomycotina</taxon>
        <taxon>Pichiomycetes</taxon>
        <taxon>Debaryomycetaceae</taxon>
        <taxon>Candida/Lodderomyces clade</taxon>
        <taxon>Lodderomyces</taxon>
    </lineage>
</organism>
<dbReference type="RefSeq" id="XP_066827052.1">
    <property type="nucleotide sequence ID" value="XM_066970995.1"/>
</dbReference>
<feature type="region of interest" description="Disordered" evidence="1">
    <location>
        <begin position="106"/>
        <end position="165"/>
    </location>
</feature>
<feature type="compositionally biased region" description="Polar residues" evidence="1">
    <location>
        <begin position="1"/>
        <end position="20"/>
    </location>
</feature>
<reference evidence="2 3" key="1">
    <citation type="submission" date="2024-03" db="EMBL/GenBank/DDBJ databases">
        <authorList>
            <person name="Brejova B."/>
        </authorList>
    </citation>
    <scope>NUCLEOTIDE SEQUENCE [LARGE SCALE GENOMIC DNA]</scope>
    <source>
        <strain evidence="2 3">CBS 14171</strain>
    </source>
</reference>
<gene>
    <name evidence="2" type="ORF">LODBEIA_P01140</name>
</gene>
<feature type="region of interest" description="Disordered" evidence="1">
    <location>
        <begin position="251"/>
        <end position="304"/>
    </location>
</feature>
<feature type="compositionally biased region" description="Polar residues" evidence="1">
    <location>
        <begin position="363"/>
        <end position="381"/>
    </location>
</feature>
<proteinExistence type="predicted"/>
<feature type="compositionally biased region" description="Pro residues" evidence="1">
    <location>
        <begin position="112"/>
        <end position="124"/>
    </location>
</feature>
<keyword evidence="3" id="KW-1185">Reference proteome</keyword>
<dbReference type="Proteomes" id="UP001497383">
    <property type="component" value="Chromosome 1"/>
</dbReference>
<accession>A0ABP0ZCI2</accession>
<dbReference type="GeneID" id="92205310"/>
<evidence type="ECO:0000313" key="3">
    <source>
        <dbReference type="Proteomes" id="UP001497383"/>
    </source>
</evidence>
<feature type="compositionally biased region" description="Basic and acidic residues" evidence="1">
    <location>
        <begin position="400"/>
        <end position="420"/>
    </location>
</feature>
<evidence type="ECO:0000313" key="2">
    <source>
        <dbReference type="EMBL" id="CAK9435387.1"/>
    </source>
</evidence>
<dbReference type="EMBL" id="OZ022405">
    <property type="protein sequence ID" value="CAK9435387.1"/>
    <property type="molecule type" value="Genomic_DNA"/>
</dbReference>